<dbReference type="PANTHER" id="PTHR37423">
    <property type="entry name" value="SOLUBLE LYTIC MUREIN TRANSGLYCOSYLASE-RELATED"/>
    <property type="match status" value="1"/>
</dbReference>
<dbReference type="eggNOG" id="COG0741">
    <property type="taxonomic scope" value="Bacteria"/>
</dbReference>
<dbReference type="AlphaFoldDB" id="A0A090UX28"/>
<evidence type="ECO:0000256" key="1">
    <source>
        <dbReference type="ARBA" id="ARBA00007734"/>
    </source>
</evidence>
<dbReference type="Gene3D" id="1.10.530.10">
    <property type="match status" value="1"/>
</dbReference>
<dbReference type="PANTHER" id="PTHR37423:SF2">
    <property type="entry name" value="MEMBRANE-BOUND LYTIC MUREIN TRANSGLYCOSYLASE C"/>
    <property type="match status" value="1"/>
</dbReference>
<keyword evidence="4" id="KW-1185">Reference proteome</keyword>
<evidence type="ECO:0000313" key="3">
    <source>
        <dbReference type="EMBL" id="GAL57170.1"/>
    </source>
</evidence>
<dbReference type="Pfam" id="PF01464">
    <property type="entry name" value="SLT"/>
    <property type="match status" value="1"/>
</dbReference>
<gene>
    <name evidence="3" type="ORF">EV102420_06_00440</name>
</gene>
<comment type="caution">
    <text evidence="3">The sequence shown here is derived from an EMBL/GenBank/DDBJ whole genome shotgun (WGS) entry which is preliminary data.</text>
</comment>
<dbReference type="STRING" id="1115515.EV102420_06_00440"/>
<proteinExistence type="inferred from homology"/>
<protein>
    <submittedName>
        <fullName evidence="3">Putative lytic transglycosylase</fullName>
    </submittedName>
</protein>
<accession>A0A090UX28</accession>
<comment type="similarity">
    <text evidence="1">Belongs to the transglycosylase Slt family.</text>
</comment>
<dbReference type="EMBL" id="BBMZ01000006">
    <property type="protein sequence ID" value="GAL57170.1"/>
    <property type="molecule type" value="Genomic_DNA"/>
</dbReference>
<dbReference type="OrthoDB" id="9815002at2"/>
<sequence length="873" mass="94996">MPVVPTVTGRQVESRGVNAPAIASFNTPNIGDAVADVGQKAIGVLADAKQRANVALTQEAALKLDAVGNDLMNNPESGFLSLQGKNAIGQAQKYSQQFDQQVDEIAAGLPDENARSAFLQQAQQQRMAFSTQAGRHEVGQVRQYEAGMQDATLKNLSVQFRNPEMANQAGVKAYQSIIAYGQAHGQSDEEIEQSWVTWRENAANGAAEAWYSPMYQQMLGPGGKIEVTDTPSEAQLFSAMIWQESGGNQYGKDGAPLVSPKGAVGVAQVMESTGPEAARLAGVPWDRDKWLNDPRYNAKLGQAYFGAQMQKYDNNPVLAVAAYNAGPGAVDGWLEKIGDPRTGQVSNAQFAAAIPYDETRNYVAKVTGSAGAIPGSATMENLSRQPFWNAMSPDKKSQMMSKVAGLYDMQAAAGRVAIQGRMQDDLAKLEAGQPVTPISAREWAAVMPLQAAPAERMQMEKTYQQYQQAMTLQPVYQTIVQGSAQQGIAAVQAMMPKESDPDFKYKAELYSSAQAKLNQVQKARESDPGNWLQQNSPVVKSAFAEYQNNQQSGEYLVSRIQAEKDRLGINSKKVLPDTMIDSLLQRIDNTQESSVTAIQAVAQSFGKYSDQVMQQVQKNAYPALQVIMATENPRAANALWQSRGVKTSDLRGSFEKTDADSADSSWNDKAKDFASTMVVQPGGTAVWNNFNEQGKRLTYINMQRGMSASDAAKQAYQDILGEQYQTSGTWRLPNRAGVDLRDVNDGAGKYLESLTAEQIMPLVGDPRLPEDVNRQQSLSRIKDSAQWVTNSNETGLTLMLNGLIVNGADGRPVSVSFQDLSKLGAANRSTWNNLLKFTDTPVKYTPGQSKGYNAESQRDNLIDIFQGGQQSGR</sequence>
<feature type="domain" description="Transglycosylase SLT" evidence="2">
    <location>
        <begin position="233"/>
        <end position="337"/>
    </location>
</feature>
<reference evidence="3 4" key="1">
    <citation type="submission" date="2014-09" db="EMBL/GenBank/DDBJ databases">
        <title>Whole genome shotgun sequence of Escherichia vulneris NBRC 102420.</title>
        <authorList>
            <person name="Yoshida Y."/>
            <person name="Hosoyama A."/>
            <person name="Tsuchikane K."/>
            <person name="Ohji S."/>
            <person name="Ichikawa N."/>
            <person name="Kimura A."/>
            <person name="Yamazoe A."/>
            <person name="Ezaki T."/>
            <person name="Fujita N."/>
        </authorList>
    </citation>
    <scope>NUCLEOTIDE SEQUENCE [LARGE SCALE GENOMIC DNA]</scope>
    <source>
        <strain evidence="3 4">NBRC 102420</strain>
    </source>
</reference>
<evidence type="ECO:0000259" key="2">
    <source>
        <dbReference type="Pfam" id="PF01464"/>
    </source>
</evidence>
<dbReference type="InterPro" id="IPR023346">
    <property type="entry name" value="Lysozyme-like_dom_sf"/>
</dbReference>
<dbReference type="RefSeq" id="WP_042389224.1">
    <property type="nucleotide sequence ID" value="NZ_BBMZ01000006.1"/>
</dbReference>
<dbReference type="SUPFAM" id="SSF53955">
    <property type="entry name" value="Lysozyme-like"/>
    <property type="match status" value="1"/>
</dbReference>
<evidence type="ECO:0000313" key="4">
    <source>
        <dbReference type="Proteomes" id="UP000029462"/>
    </source>
</evidence>
<dbReference type="InterPro" id="IPR008258">
    <property type="entry name" value="Transglycosylase_SLT_dom_1"/>
</dbReference>
<dbReference type="Proteomes" id="UP000029462">
    <property type="component" value="Unassembled WGS sequence"/>
</dbReference>
<name>A0A090UX28_PSEVU</name>
<organism evidence="3 4">
    <name type="scientific">Pseudescherichia vulneris NBRC 102420</name>
    <dbReference type="NCBI Taxonomy" id="1115515"/>
    <lineage>
        <taxon>Bacteria</taxon>
        <taxon>Pseudomonadati</taxon>
        <taxon>Pseudomonadota</taxon>
        <taxon>Gammaproteobacteria</taxon>
        <taxon>Enterobacterales</taxon>
        <taxon>Enterobacteriaceae</taxon>
        <taxon>Pseudescherichia</taxon>
    </lineage>
</organism>